<protein>
    <submittedName>
        <fullName evidence="9">Motor neuron and pancreas homeobox protein 1</fullName>
    </submittedName>
</protein>
<dbReference type="Pfam" id="PF00046">
    <property type="entry name" value="Homeodomain"/>
    <property type="match status" value="1"/>
</dbReference>
<dbReference type="Gene3D" id="1.10.10.60">
    <property type="entry name" value="Homeodomain-like"/>
    <property type="match status" value="1"/>
</dbReference>
<dbReference type="SUPFAM" id="SSF46689">
    <property type="entry name" value="Homeodomain-like"/>
    <property type="match status" value="1"/>
</dbReference>
<sequence length="362" mass="41180">MAQMQTNENTSGAKWNRLCSRVVSFYLQTLKRFSEDRKDLTPSPDDAMSRSESPSSQRSSPPISPGCEDQILDLPPHLQDPFKKPMPPFRQQDFHNFYSGYPYHLIQHGGSAFHRPIDPSGKPIPIHMSHGFVPPHLSLEILAKAGMFHPQLPNLAGGLHMQHAMLGKTRRPRTAFTSQQLLELEKQFKQSKYLSRPKRFEVASCLHLSETQVKIWFQNRRMKWKRSKKAQQEAKEKKSSTSSSSSITASVLPPSVPTDVSLHKTDATHHIESSGSCNSLQKSLTNLDQHRHSVNLMPNMNDYSSLDDSVNNNGIMRRPLFIPDGGQNGDMFRPYLLFNDKKWLRFSDNVPNEMCKICIAKC</sequence>
<evidence type="ECO:0000256" key="4">
    <source>
        <dbReference type="ARBA" id="ARBA00023242"/>
    </source>
</evidence>
<dbReference type="InterPro" id="IPR001356">
    <property type="entry name" value="HD"/>
</dbReference>
<evidence type="ECO:0000256" key="6">
    <source>
        <dbReference type="RuleBase" id="RU000682"/>
    </source>
</evidence>
<evidence type="ECO:0000313" key="9">
    <source>
        <dbReference type="EMBL" id="KAJ6643857.1"/>
    </source>
</evidence>
<feature type="compositionally biased region" description="Basic and acidic residues" evidence="7">
    <location>
        <begin position="230"/>
        <end position="239"/>
    </location>
</feature>
<dbReference type="CDD" id="cd00086">
    <property type="entry name" value="homeodomain"/>
    <property type="match status" value="1"/>
</dbReference>
<keyword evidence="10" id="KW-1185">Reference proteome</keyword>
<dbReference type="PROSITE" id="PS50071">
    <property type="entry name" value="HOMEOBOX_2"/>
    <property type="match status" value="1"/>
</dbReference>
<dbReference type="AlphaFoldDB" id="A0A9Q0S3B5"/>
<evidence type="ECO:0000259" key="8">
    <source>
        <dbReference type="PROSITE" id="PS50071"/>
    </source>
</evidence>
<reference evidence="9" key="1">
    <citation type="submission" date="2022-07" db="EMBL/GenBank/DDBJ databases">
        <authorList>
            <person name="Trinca V."/>
            <person name="Uliana J.V.C."/>
            <person name="Torres T.T."/>
            <person name="Ward R.J."/>
            <person name="Monesi N."/>
        </authorList>
    </citation>
    <scope>NUCLEOTIDE SEQUENCE</scope>
    <source>
        <strain evidence="9">HSMRA1968</strain>
        <tissue evidence="9">Whole embryos</tissue>
    </source>
</reference>
<evidence type="ECO:0000256" key="1">
    <source>
        <dbReference type="ARBA" id="ARBA00004123"/>
    </source>
</evidence>
<evidence type="ECO:0000256" key="7">
    <source>
        <dbReference type="SAM" id="MobiDB-lite"/>
    </source>
</evidence>
<feature type="region of interest" description="Disordered" evidence="7">
    <location>
        <begin position="227"/>
        <end position="259"/>
    </location>
</feature>
<dbReference type="EMBL" id="WJQU01000002">
    <property type="protein sequence ID" value="KAJ6643857.1"/>
    <property type="molecule type" value="Genomic_DNA"/>
</dbReference>
<dbReference type="PRINTS" id="PR00024">
    <property type="entry name" value="HOMEOBOX"/>
</dbReference>
<comment type="caution">
    <text evidence="9">The sequence shown here is derived from an EMBL/GenBank/DDBJ whole genome shotgun (WGS) entry which is preliminary data.</text>
</comment>
<dbReference type="InterPro" id="IPR020479">
    <property type="entry name" value="HD_metazoa"/>
</dbReference>
<dbReference type="PROSITE" id="PS00027">
    <property type="entry name" value="HOMEOBOX_1"/>
    <property type="match status" value="1"/>
</dbReference>
<keyword evidence="3 5" id="KW-0371">Homeobox</keyword>
<dbReference type="GO" id="GO:1990837">
    <property type="term" value="F:sequence-specific double-stranded DNA binding"/>
    <property type="evidence" value="ECO:0007669"/>
    <property type="project" value="TreeGrafter"/>
</dbReference>
<feature type="compositionally biased region" description="Low complexity" evidence="7">
    <location>
        <begin position="240"/>
        <end position="250"/>
    </location>
</feature>
<proteinExistence type="predicted"/>
<dbReference type="OrthoDB" id="6159439at2759"/>
<evidence type="ECO:0000256" key="5">
    <source>
        <dbReference type="PROSITE-ProRule" id="PRU00108"/>
    </source>
</evidence>
<dbReference type="PANTHER" id="PTHR24335:SF4">
    <property type="entry name" value="EXTRA-EXTRA"/>
    <property type="match status" value="1"/>
</dbReference>
<dbReference type="InterPro" id="IPR017970">
    <property type="entry name" value="Homeobox_CS"/>
</dbReference>
<keyword evidence="4 5" id="KW-0539">Nucleus</keyword>
<name>A0A9Q0S3B5_9DIPT</name>
<organism evidence="9 10">
    <name type="scientific">Pseudolycoriella hygida</name>
    <dbReference type="NCBI Taxonomy" id="35572"/>
    <lineage>
        <taxon>Eukaryota</taxon>
        <taxon>Metazoa</taxon>
        <taxon>Ecdysozoa</taxon>
        <taxon>Arthropoda</taxon>
        <taxon>Hexapoda</taxon>
        <taxon>Insecta</taxon>
        <taxon>Pterygota</taxon>
        <taxon>Neoptera</taxon>
        <taxon>Endopterygota</taxon>
        <taxon>Diptera</taxon>
        <taxon>Nematocera</taxon>
        <taxon>Sciaroidea</taxon>
        <taxon>Sciaridae</taxon>
        <taxon>Pseudolycoriella</taxon>
    </lineage>
</organism>
<evidence type="ECO:0000256" key="2">
    <source>
        <dbReference type="ARBA" id="ARBA00023125"/>
    </source>
</evidence>
<accession>A0A9Q0S3B5</accession>
<feature type="compositionally biased region" description="Low complexity" evidence="7">
    <location>
        <begin position="50"/>
        <end position="61"/>
    </location>
</feature>
<keyword evidence="2 5" id="KW-0238">DNA-binding</keyword>
<dbReference type="SMART" id="SM00389">
    <property type="entry name" value="HOX"/>
    <property type="match status" value="1"/>
</dbReference>
<dbReference type="Proteomes" id="UP001151699">
    <property type="component" value="Chromosome B"/>
</dbReference>
<feature type="domain" description="Homeobox" evidence="8">
    <location>
        <begin position="167"/>
        <end position="227"/>
    </location>
</feature>
<evidence type="ECO:0000313" key="10">
    <source>
        <dbReference type="Proteomes" id="UP001151699"/>
    </source>
</evidence>
<dbReference type="PANTHER" id="PTHR24335">
    <property type="entry name" value="MOTOR NEURON AND PANCREAS HOMEOBOX PROTEIN"/>
    <property type="match status" value="1"/>
</dbReference>
<gene>
    <name evidence="9" type="primary">Mnx1</name>
    <name evidence="9" type="ORF">Bhyg_08822</name>
</gene>
<feature type="region of interest" description="Disordered" evidence="7">
    <location>
        <begin position="34"/>
        <end position="86"/>
    </location>
</feature>
<dbReference type="GO" id="GO:0048812">
    <property type="term" value="P:neuron projection morphogenesis"/>
    <property type="evidence" value="ECO:0007669"/>
    <property type="project" value="TreeGrafter"/>
</dbReference>
<evidence type="ECO:0000256" key="3">
    <source>
        <dbReference type="ARBA" id="ARBA00023155"/>
    </source>
</evidence>
<feature type="DNA-binding region" description="Homeobox" evidence="5">
    <location>
        <begin position="169"/>
        <end position="228"/>
    </location>
</feature>
<dbReference type="GO" id="GO:0005634">
    <property type="term" value="C:nucleus"/>
    <property type="evidence" value="ECO:0007669"/>
    <property type="project" value="UniProtKB-SubCell"/>
</dbReference>
<comment type="subcellular location">
    <subcellularLocation>
        <location evidence="1 5 6">Nucleus</location>
    </subcellularLocation>
</comment>
<dbReference type="GO" id="GO:0007417">
    <property type="term" value="P:central nervous system development"/>
    <property type="evidence" value="ECO:0007669"/>
    <property type="project" value="TreeGrafter"/>
</dbReference>
<dbReference type="GO" id="GO:0000981">
    <property type="term" value="F:DNA-binding transcription factor activity, RNA polymerase II-specific"/>
    <property type="evidence" value="ECO:0007669"/>
    <property type="project" value="InterPro"/>
</dbReference>
<dbReference type="InterPro" id="IPR009057">
    <property type="entry name" value="Homeodomain-like_sf"/>
</dbReference>
<dbReference type="InterPro" id="IPR042768">
    <property type="entry name" value="MNX1/Ceh-12"/>
</dbReference>